<dbReference type="HOGENOM" id="CLU_1796227_0_0_1"/>
<name>A0A0D2GI67_9EURO</name>
<protein>
    <submittedName>
        <fullName evidence="1">Uncharacterized protein</fullName>
    </submittedName>
</protein>
<accession>A0A0D2GI67</accession>
<reference evidence="1 2" key="1">
    <citation type="submission" date="2015-01" db="EMBL/GenBank/DDBJ databases">
        <title>The Genome Sequence of Capronia semiimmersa CBS27337.</title>
        <authorList>
            <consortium name="The Broad Institute Genomics Platform"/>
            <person name="Cuomo C."/>
            <person name="de Hoog S."/>
            <person name="Gorbushina A."/>
            <person name="Stielow B."/>
            <person name="Teixiera M."/>
            <person name="Abouelleil A."/>
            <person name="Chapman S.B."/>
            <person name="Priest M."/>
            <person name="Young S.K."/>
            <person name="Wortman J."/>
            <person name="Nusbaum C."/>
            <person name="Birren B."/>
        </authorList>
    </citation>
    <scope>NUCLEOTIDE SEQUENCE [LARGE SCALE GENOMIC DNA]</scope>
    <source>
        <strain evidence="1 2">CBS 27337</strain>
    </source>
</reference>
<sequence length="144" mass="16307">MYVGKHNAKFTKLIPRNLSNRLGRFSTDFARTSGSVYKIWRQLRSTGNRLIIMSWLLTVLHVISPVVEDQIGSFTSRSEMHGYRSIDIGLLMTSLMVGNNWRLLSGTKHTAQITSHTRLALQVGRFPNPTYSALANQDPCVWSL</sequence>
<dbReference type="EMBL" id="KN846956">
    <property type="protein sequence ID" value="KIW72004.1"/>
    <property type="molecule type" value="Genomic_DNA"/>
</dbReference>
<proteinExistence type="predicted"/>
<evidence type="ECO:0000313" key="2">
    <source>
        <dbReference type="Proteomes" id="UP000054266"/>
    </source>
</evidence>
<gene>
    <name evidence="1" type="ORF">PV04_00228</name>
</gene>
<dbReference type="AlphaFoldDB" id="A0A0D2GI67"/>
<organism evidence="1 2">
    <name type="scientific">Phialophora macrospora</name>
    <dbReference type="NCBI Taxonomy" id="1851006"/>
    <lineage>
        <taxon>Eukaryota</taxon>
        <taxon>Fungi</taxon>
        <taxon>Dikarya</taxon>
        <taxon>Ascomycota</taxon>
        <taxon>Pezizomycotina</taxon>
        <taxon>Eurotiomycetes</taxon>
        <taxon>Chaetothyriomycetidae</taxon>
        <taxon>Chaetothyriales</taxon>
        <taxon>Herpotrichiellaceae</taxon>
        <taxon>Phialophora</taxon>
    </lineage>
</organism>
<keyword evidence="2" id="KW-1185">Reference proteome</keyword>
<evidence type="ECO:0000313" key="1">
    <source>
        <dbReference type="EMBL" id="KIW72004.1"/>
    </source>
</evidence>
<dbReference type="Proteomes" id="UP000054266">
    <property type="component" value="Unassembled WGS sequence"/>
</dbReference>